<keyword evidence="3" id="KW-1185">Reference proteome</keyword>
<accession>A0A2A3E5A7</accession>
<evidence type="ECO:0000256" key="1">
    <source>
        <dbReference type="SAM" id="MobiDB-lite"/>
    </source>
</evidence>
<feature type="compositionally biased region" description="Basic and acidic residues" evidence="1">
    <location>
        <begin position="55"/>
        <end position="71"/>
    </location>
</feature>
<dbReference type="Proteomes" id="UP000242457">
    <property type="component" value="Unassembled WGS sequence"/>
</dbReference>
<feature type="compositionally biased region" description="Basic residues" evidence="1">
    <location>
        <begin position="72"/>
        <end position="85"/>
    </location>
</feature>
<reference evidence="2 3" key="1">
    <citation type="submission" date="2014-07" db="EMBL/GenBank/DDBJ databases">
        <title>Genomic and transcriptomic analysis on Apis cerana provide comprehensive insights into honey bee biology.</title>
        <authorList>
            <person name="Diao Q."/>
            <person name="Sun L."/>
            <person name="Zheng H."/>
            <person name="Zheng H."/>
            <person name="Xu S."/>
            <person name="Wang S."/>
            <person name="Zeng Z."/>
            <person name="Hu F."/>
            <person name="Su S."/>
            <person name="Wu J."/>
        </authorList>
    </citation>
    <scope>NUCLEOTIDE SEQUENCE [LARGE SCALE GENOMIC DNA]</scope>
    <source>
        <tissue evidence="2">Pupae without intestine</tissue>
    </source>
</reference>
<protein>
    <submittedName>
        <fullName evidence="2">Uncharacterized protein</fullName>
    </submittedName>
</protein>
<sequence>MDIPVEYSGEMDGPPPHEQAHRPECIAPRYINDVTAGEIYESRVFSAPIPASRTTHREIASEHVQSLDERRGKKSMHGLRHRRLR</sequence>
<evidence type="ECO:0000313" key="3">
    <source>
        <dbReference type="Proteomes" id="UP000242457"/>
    </source>
</evidence>
<feature type="region of interest" description="Disordered" evidence="1">
    <location>
        <begin position="51"/>
        <end position="85"/>
    </location>
</feature>
<feature type="region of interest" description="Disordered" evidence="1">
    <location>
        <begin position="1"/>
        <end position="22"/>
    </location>
</feature>
<organism evidence="2 3">
    <name type="scientific">Apis cerana cerana</name>
    <name type="common">Oriental honeybee</name>
    <dbReference type="NCBI Taxonomy" id="94128"/>
    <lineage>
        <taxon>Eukaryota</taxon>
        <taxon>Metazoa</taxon>
        <taxon>Ecdysozoa</taxon>
        <taxon>Arthropoda</taxon>
        <taxon>Hexapoda</taxon>
        <taxon>Insecta</taxon>
        <taxon>Pterygota</taxon>
        <taxon>Neoptera</taxon>
        <taxon>Endopterygota</taxon>
        <taxon>Hymenoptera</taxon>
        <taxon>Apocrita</taxon>
        <taxon>Aculeata</taxon>
        <taxon>Apoidea</taxon>
        <taxon>Anthophila</taxon>
        <taxon>Apidae</taxon>
        <taxon>Apis</taxon>
    </lineage>
</organism>
<name>A0A2A3E5A7_APICC</name>
<gene>
    <name evidence="2" type="ORF">APICC_04407</name>
</gene>
<dbReference type="EMBL" id="KZ288364">
    <property type="protein sequence ID" value="PBC26917.1"/>
    <property type="molecule type" value="Genomic_DNA"/>
</dbReference>
<dbReference type="AlphaFoldDB" id="A0A2A3E5A7"/>
<evidence type="ECO:0000313" key="2">
    <source>
        <dbReference type="EMBL" id="PBC26917.1"/>
    </source>
</evidence>
<proteinExistence type="predicted"/>